<keyword evidence="7 8" id="KW-0472">Membrane</keyword>
<keyword evidence="6 8" id="KW-1133">Transmembrane helix</keyword>
<dbReference type="AlphaFoldDB" id="A0A1H2LNA7"/>
<evidence type="ECO:0000256" key="4">
    <source>
        <dbReference type="ARBA" id="ARBA00022475"/>
    </source>
</evidence>
<feature type="transmembrane region" description="Helical" evidence="8">
    <location>
        <begin position="411"/>
        <end position="439"/>
    </location>
</feature>
<evidence type="ECO:0000256" key="3">
    <source>
        <dbReference type="ARBA" id="ARBA00022448"/>
    </source>
</evidence>
<dbReference type="PANTHER" id="PTHR30047:SF7">
    <property type="entry name" value="HIGH-AFFINITY CHOLINE TRANSPORT PROTEIN"/>
    <property type="match status" value="1"/>
</dbReference>
<comment type="similarity">
    <text evidence="2">Belongs to the BCCT transporter (TC 2.A.15) family.</text>
</comment>
<feature type="transmembrane region" description="Helical" evidence="8">
    <location>
        <begin position="94"/>
        <end position="115"/>
    </location>
</feature>
<dbReference type="EMBL" id="LT629804">
    <property type="protein sequence ID" value="SDU82493.1"/>
    <property type="molecule type" value="Genomic_DNA"/>
</dbReference>
<name>A0A1H2LNA7_9ACTO</name>
<evidence type="ECO:0000256" key="7">
    <source>
        <dbReference type="ARBA" id="ARBA00023136"/>
    </source>
</evidence>
<dbReference type="InterPro" id="IPR018093">
    <property type="entry name" value="BCCT_CS"/>
</dbReference>
<evidence type="ECO:0000313" key="10">
    <source>
        <dbReference type="Proteomes" id="UP000214355"/>
    </source>
</evidence>
<dbReference type="STRING" id="131112.SAMN04489737_1744"/>
<feature type="transmembrane region" description="Helical" evidence="8">
    <location>
        <begin position="54"/>
        <end position="74"/>
    </location>
</feature>
<evidence type="ECO:0000256" key="5">
    <source>
        <dbReference type="ARBA" id="ARBA00022692"/>
    </source>
</evidence>
<sequence length="679" mass="74582">MNATLEPNRAIVVKRRVFWGAALSIGALVLWTIIGPEAAGHVLSVVTLWIGRWFGWFYILLGTATVVFVFYIALSRYGDIRLSSSDSRPEYSNLAWASMLFAAGIGTDILFFSVAEPVSQFMKPPQGTPQSVTAAEQAPVWAIFHYGITGWAMYALMGLALGYFAYRRGRPIAARTALEPIFGEKRMAGIFGDIVDIAAILGAVFGVVTTLGIGVVQINVGLEIMFGIQRGLATQTVLIFVAVLMAIISAVSGVSRGIRILSQINVIAAIALVGWVLATGRPEFLMNAMVSNIGDLVAYFPQMTMDTMAYSDVEIWKNAWTLFFWAWWVAWASFVGMFLARISRGRTIRQFVFGVMTIPFLYVVMWISIFGNRAIDYILRADDGPEFARITLNTPELGFYHLLQQVPGGTAIVLLATAVGFLFYVTSADSGALVVANLCSVLPSPTTDARPWLRVFWASLTGVLTVGMLFVGGIPALQSATVIMGLPFAFVIALTMVGFYKEISRDRKTMKARSVTYSLGIGSLAATSFSQNASWKERLAQLFGTVTPQQAQNYLDRVVRQALEALATEIAKQGAYSAVVSGDDNYVYPETDRVVYDHLTLHITGTQGDFYYRTISIDGPAMVYGTQIPTENDRSTRIEVQTSLDEEPYDIMGYSAEAIICDVINQFERFMRDNGSGEF</sequence>
<accession>A0A1H2LNA7</accession>
<evidence type="ECO:0000256" key="8">
    <source>
        <dbReference type="SAM" id="Phobius"/>
    </source>
</evidence>
<dbReference type="Proteomes" id="UP000214355">
    <property type="component" value="Chromosome I"/>
</dbReference>
<protein>
    <submittedName>
        <fullName evidence="9">Choline/glycine/proline betaine transport protein</fullName>
    </submittedName>
</protein>
<dbReference type="GO" id="GO:0022857">
    <property type="term" value="F:transmembrane transporter activity"/>
    <property type="evidence" value="ECO:0007669"/>
    <property type="project" value="InterPro"/>
</dbReference>
<dbReference type="GO" id="GO:0005886">
    <property type="term" value="C:plasma membrane"/>
    <property type="evidence" value="ECO:0007669"/>
    <property type="project" value="UniProtKB-SubCell"/>
</dbReference>
<evidence type="ECO:0000256" key="6">
    <source>
        <dbReference type="ARBA" id="ARBA00022989"/>
    </source>
</evidence>
<evidence type="ECO:0000313" key="9">
    <source>
        <dbReference type="EMBL" id="SDU82493.1"/>
    </source>
</evidence>
<keyword evidence="5 8" id="KW-0812">Transmembrane</keyword>
<organism evidence="9 10">
    <name type="scientific">Arcanobacterium phocae</name>
    <dbReference type="NCBI Taxonomy" id="131112"/>
    <lineage>
        <taxon>Bacteria</taxon>
        <taxon>Bacillati</taxon>
        <taxon>Actinomycetota</taxon>
        <taxon>Actinomycetes</taxon>
        <taxon>Actinomycetales</taxon>
        <taxon>Actinomycetaceae</taxon>
        <taxon>Arcanobacterium</taxon>
    </lineage>
</organism>
<feature type="transmembrane region" description="Helical" evidence="8">
    <location>
        <begin position="17"/>
        <end position="34"/>
    </location>
</feature>
<feature type="transmembrane region" description="Helical" evidence="8">
    <location>
        <begin position="232"/>
        <end position="253"/>
    </location>
</feature>
<dbReference type="InterPro" id="IPR000060">
    <property type="entry name" value="BCCT_transptr"/>
</dbReference>
<dbReference type="PROSITE" id="PS01303">
    <property type="entry name" value="BCCT"/>
    <property type="match status" value="1"/>
</dbReference>
<dbReference type="NCBIfam" id="TIGR00842">
    <property type="entry name" value="bcct"/>
    <property type="match status" value="1"/>
</dbReference>
<feature type="transmembrane region" description="Helical" evidence="8">
    <location>
        <begin position="194"/>
        <end position="220"/>
    </location>
</feature>
<evidence type="ECO:0000256" key="2">
    <source>
        <dbReference type="ARBA" id="ARBA00005658"/>
    </source>
</evidence>
<dbReference type="GeneID" id="65345461"/>
<dbReference type="Pfam" id="PF02028">
    <property type="entry name" value="BCCT"/>
    <property type="match status" value="1"/>
</dbReference>
<feature type="transmembrane region" description="Helical" evidence="8">
    <location>
        <begin position="451"/>
        <end position="474"/>
    </location>
</feature>
<keyword evidence="3" id="KW-0813">Transport</keyword>
<reference evidence="10" key="1">
    <citation type="submission" date="2016-10" db="EMBL/GenBank/DDBJ databases">
        <authorList>
            <person name="Varghese N."/>
            <person name="Submissions S."/>
        </authorList>
    </citation>
    <scope>NUCLEOTIDE SEQUENCE [LARGE SCALE GENOMIC DNA]</scope>
    <source>
        <strain evidence="10">DSM 10002</strain>
    </source>
</reference>
<proteinExistence type="inferred from homology"/>
<feature type="transmembrane region" description="Helical" evidence="8">
    <location>
        <begin position="260"/>
        <end position="278"/>
    </location>
</feature>
<dbReference type="RefSeq" id="WP_231943947.1">
    <property type="nucleotide sequence ID" value="NZ_LT629804.1"/>
</dbReference>
<comment type="subcellular location">
    <subcellularLocation>
        <location evidence="1">Cell membrane</location>
        <topology evidence="1">Multi-pass membrane protein</topology>
    </subcellularLocation>
</comment>
<feature type="transmembrane region" description="Helical" evidence="8">
    <location>
        <begin position="319"/>
        <end position="339"/>
    </location>
</feature>
<gene>
    <name evidence="9" type="ORF">SAMN04489737_1744</name>
</gene>
<evidence type="ECO:0000256" key="1">
    <source>
        <dbReference type="ARBA" id="ARBA00004651"/>
    </source>
</evidence>
<keyword evidence="4" id="KW-1003">Cell membrane</keyword>
<feature type="transmembrane region" description="Helical" evidence="8">
    <location>
        <begin position="143"/>
        <end position="166"/>
    </location>
</feature>
<keyword evidence="10" id="KW-1185">Reference proteome</keyword>
<feature type="transmembrane region" description="Helical" evidence="8">
    <location>
        <begin position="480"/>
        <end position="500"/>
    </location>
</feature>
<dbReference type="PANTHER" id="PTHR30047">
    <property type="entry name" value="HIGH-AFFINITY CHOLINE TRANSPORT PROTEIN-RELATED"/>
    <property type="match status" value="1"/>
</dbReference>
<dbReference type="NCBIfam" id="NF007399">
    <property type="entry name" value="PRK09928.1"/>
    <property type="match status" value="1"/>
</dbReference>
<feature type="transmembrane region" description="Helical" evidence="8">
    <location>
        <begin position="351"/>
        <end position="370"/>
    </location>
</feature>